<evidence type="ECO:0000256" key="2">
    <source>
        <dbReference type="RuleBase" id="RU003616"/>
    </source>
</evidence>
<dbReference type="CDD" id="cd06471">
    <property type="entry name" value="ACD_LpsHSP_like"/>
    <property type="match status" value="1"/>
</dbReference>
<dbReference type="InterPro" id="IPR008978">
    <property type="entry name" value="HSP20-like_chaperone"/>
</dbReference>
<dbReference type="PANTHER" id="PTHR11527">
    <property type="entry name" value="HEAT-SHOCK PROTEIN 20 FAMILY MEMBER"/>
    <property type="match status" value="1"/>
</dbReference>
<dbReference type="EMBL" id="AZDG01000003">
    <property type="protein sequence ID" value="KRK65277.1"/>
    <property type="molecule type" value="Genomic_DNA"/>
</dbReference>
<comment type="caution">
    <text evidence="4">The sequence shown here is derived from an EMBL/GenBank/DDBJ whole genome shotgun (WGS) entry which is preliminary data.</text>
</comment>
<evidence type="ECO:0000256" key="1">
    <source>
        <dbReference type="PROSITE-ProRule" id="PRU00285"/>
    </source>
</evidence>
<proteinExistence type="inferred from homology"/>
<feature type="domain" description="SHSP" evidence="3">
    <location>
        <begin position="34"/>
        <end position="147"/>
    </location>
</feature>
<dbReference type="STRING" id="1423811.FC72_GL001345"/>
<organism evidence="4 5">
    <name type="scientific">Companilactobacillus tucceti DSM 20183</name>
    <dbReference type="NCBI Taxonomy" id="1423811"/>
    <lineage>
        <taxon>Bacteria</taxon>
        <taxon>Bacillati</taxon>
        <taxon>Bacillota</taxon>
        <taxon>Bacilli</taxon>
        <taxon>Lactobacillales</taxon>
        <taxon>Lactobacillaceae</taxon>
        <taxon>Companilactobacillus</taxon>
    </lineage>
</organism>
<dbReference type="InterPro" id="IPR002068">
    <property type="entry name" value="A-crystallin/Hsp20_dom"/>
</dbReference>
<dbReference type="Pfam" id="PF00011">
    <property type="entry name" value="HSP20"/>
    <property type="match status" value="1"/>
</dbReference>
<dbReference type="Proteomes" id="UP000050929">
    <property type="component" value="Unassembled WGS sequence"/>
</dbReference>
<dbReference type="AlphaFoldDB" id="A0A0R1J1I0"/>
<dbReference type="InterPro" id="IPR031107">
    <property type="entry name" value="Small_HSP"/>
</dbReference>
<dbReference type="PATRIC" id="fig|1423811.3.peg.1369"/>
<protein>
    <submittedName>
        <fullName evidence="4">Hsp20 family heat-shock protein</fullName>
    </submittedName>
</protein>
<dbReference type="SUPFAM" id="SSF49764">
    <property type="entry name" value="HSP20-like chaperones"/>
    <property type="match status" value="1"/>
</dbReference>
<accession>A0A0R1J1I0</accession>
<dbReference type="Gene3D" id="2.60.40.790">
    <property type="match status" value="1"/>
</dbReference>
<evidence type="ECO:0000313" key="4">
    <source>
        <dbReference type="EMBL" id="KRK65277.1"/>
    </source>
</evidence>
<keyword evidence="5" id="KW-1185">Reference proteome</keyword>
<comment type="similarity">
    <text evidence="1 2">Belongs to the small heat shock protein (HSP20) family.</text>
</comment>
<evidence type="ECO:0000313" key="5">
    <source>
        <dbReference type="Proteomes" id="UP000050929"/>
    </source>
</evidence>
<evidence type="ECO:0000259" key="3">
    <source>
        <dbReference type="PROSITE" id="PS01031"/>
    </source>
</evidence>
<gene>
    <name evidence="4" type="ORF">FC72_GL001345</name>
</gene>
<sequence>MRFMTNEIMDRPNDIMRNWFNDQWSNFPTFFGDNIPTTDTLKTDIKESDKNYELHVDMPAFDKKNIDINYQNNTLTISGHRDSFNDHEDKNGDMIMNERSGGRFTRQYHLPAVDENNINATYDNGVLKIILPKIEEKKNSEHHIEID</sequence>
<name>A0A0R1J1I0_9LACO</name>
<reference evidence="4 5" key="1">
    <citation type="journal article" date="2015" name="Genome Announc.">
        <title>Expanding the biotechnology potential of lactobacilli through comparative genomics of 213 strains and associated genera.</title>
        <authorList>
            <person name="Sun Z."/>
            <person name="Harris H.M."/>
            <person name="McCann A."/>
            <person name="Guo C."/>
            <person name="Argimon S."/>
            <person name="Zhang W."/>
            <person name="Yang X."/>
            <person name="Jeffery I.B."/>
            <person name="Cooney J.C."/>
            <person name="Kagawa T.F."/>
            <person name="Liu W."/>
            <person name="Song Y."/>
            <person name="Salvetti E."/>
            <person name="Wrobel A."/>
            <person name="Rasinkangas P."/>
            <person name="Parkhill J."/>
            <person name="Rea M.C."/>
            <person name="O'Sullivan O."/>
            <person name="Ritari J."/>
            <person name="Douillard F.P."/>
            <person name="Paul Ross R."/>
            <person name="Yang R."/>
            <person name="Briner A.E."/>
            <person name="Felis G.E."/>
            <person name="de Vos W.M."/>
            <person name="Barrangou R."/>
            <person name="Klaenhammer T.R."/>
            <person name="Caufield P.W."/>
            <person name="Cui Y."/>
            <person name="Zhang H."/>
            <person name="O'Toole P.W."/>
        </authorList>
    </citation>
    <scope>NUCLEOTIDE SEQUENCE [LARGE SCALE GENOMIC DNA]</scope>
    <source>
        <strain evidence="4 5">DSM 20183</strain>
    </source>
</reference>
<dbReference type="PROSITE" id="PS01031">
    <property type="entry name" value="SHSP"/>
    <property type="match status" value="1"/>
</dbReference>